<keyword evidence="1" id="KW-0175">Coiled coil</keyword>
<feature type="region of interest" description="Disordered" evidence="2">
    <location>
        <begin position="1"/>
        <end position="22"/>
    </location>
</feature>
<evidence type="ECO:0008006" key="5">
    <source>
        <dbReference type="Google" id="ProtNLM"/>
    </source>
</evidence>
<dbReference type="OrthoDB" id="97510at2759"/>
<feature type="compositionally biased region" description="Polar residues" evidence="2">
    <location>
        <begin position="67"/>
        <end position="80"/>
    </location>
</feature>
<feature type="coiled-coil region" evidence="1">
    <location>
        <begin position="89"/>
        <end position="126"/>
    </location>
</feature>
<proteinExistence type="predicted"/>
<dbReference type="EMBL" id="QKXF01000043">
    <property type="protein sequence ID" value="RQM18556.1"/>
    <property type="molecule type" value="Genomic_DNA"/>
</dbReference>
<feature type="compositionally biased region" description="Basic and acidic residues" evidence="2">
    <location>
        <begin position="11"/>
        <end position="22"/>
    </location>
</feature>
<comment type="caution">
    <text evidence="3">The sequence shown here is derived from an EMBL/GenBank/DDBJ whole genome shotgun (WGS) entry which is preliminary data.</text>
</comment>
<evidence type="ECO:0000313" key="3">
    <source>
        <dbReference type="EMBL" id="RQM18556.1"/>
    </source>
</evidence>
<sequence>MSPMDLAGDAMDTKKQEMDQDQRAKNRLIVKRCYYKKLSTLNELRDQVTTLETEYERLLEAHHQRDAQPSTEEYTDDNGASSSALHRAYVQLAQLKSALTKENAELKRLEADHVTMEKQVAQLTAAQGKAAAAARLAQEDKRVNPMLIVNPLSLEQCHTIAQVAYDEVLTFRESTKCFTNGTNILGWKDRHKLLPDKLMFCLEKAFHDRTLEEVSRGMWHVLSQPESLSKMYPRDVKSHFHVTQRLDENTVIYYHTLEREETEVRVRAFILAMRVDLGPDRCIVFYRSLDPKAYLHQEGDMVVRDPRGRKKVEPQKEEVWMETFIWGVYERAGELGEHCKHDVGGVIESTELATAGWWGLEILQIAMRFEAQVMGPQALLQ</sequence>
<dbReference type="AlphaFoldDB" id="A0A3R7Z339"/>
<gene>
    <name evidence="3" type="ORF">DD237_001704</name>
</gene>
<organism evidence="3 4">
    <name type="scientific">Peronospora effusa</name>
    <dbReference type="NCBI Taxonomy" id="542832"/>
    <lineage>
        <taxon>Eukaryota</taxon>
        <taxon>Sar</taxon>
        <taxon>Stramenopiles</taxon>
        <taxon>Oomycota</taxon>
        <taxon>Peronosporomycetes</taxon>
        <taxon>Peronosporales</taxon>
        <taxon>Peronosporaceae</taxon>
        <taxon>Peronospora</taxon>
    </lineage>
</organism>
<evidence type="ECO:0000256" key="2">
    <source>
        <dbReference type="SAM" id="MobiDB-lite"/>
    </source>
</evidence>
<name>A0A3R7Z339_9STRA</name>
<feature type="region of interest" description="Disordered" evidence="2">
    <location>
        <begin position="61"/>
        <end position="80"/>
    </location>
</feature>
<accession>A0A3R7Z339</accession>
<reference evidence="3 4" key="1">
    <citation type="submission" date="2018-06" db="EMBL/GenBank/DDBJ databases">
        <title>Comparative genomics of downy mildews reveals potential adaptations to biotrophy.</title>
        <authorList>
            <person name="Fletcher K."/>
            <person name="Klosterman S.J."/>
            <person name="Derevnina L."/>
            <person name="Martin F."/>
            <person name="Koike S."/>
            <person name="Reyes Chin-Wo S."/>
            <person name="Mou B."/>
            <person name="Michelmore R."/>
        </authorList>
    </citation>
    <scope>NUCLEOTIDE SEQUENCE [LARGE SCALE GENOMIC DNA]</scope>
    <source>
        <strain evidence="3 4">R13</strain>
    </source>
</reference>
<dbReference type="VEuPathDB" id="FungiDB:DD237_001704"/>
<protein>
    <recommendedName>
        <fullName evidence="5">START domain-containing protein</fullName>
    </recommendedName>
</protein>
<evidence type="ECO:0000256" key="1">
    <source>
        <dbReference type="SAM" id="Coils"/>
    </source>
</evidence>
<dbReference type="Proteomes" id="UP000286097">
    <property type="component" value="Unassembled WGS sequence"/>
</dbReference>
<evidence type="ECO:0000313" key="4">
    <source>
        <dbReference type="Proteomes" id="UP000286097"/>
    </source>
</evidence>